<proteinExistence type="predicted"/>
<dbReference type="PANTHER" id="PTHR13230">
    <property type="entry name" value="GENERAL TRANSCRIPTION FACTOR IIIC, POLYPEPTIDE 5"/>
    <property type="match status" value="1"/>
</dbReference>
<protein>
    <recommendedName>
        <fullName evidence="1">Transcription factor IIIC subunit 5 HTH domain-containing protein</fullName>
    </recommendedName>
</protein>
<organism evidence="2 3">
    <name type="scientific">Crotalaria pallida</name>
    <name type="common">Smooth rattlebox</name>
    <name type="synonym">Crotalaria striata</name>
    <dbReference type="NCBI Taxonomy" id="3830"/>
    <lineage>
        <taxon>Eukaryota</taxon>
        <taxon>Viridiplantae</taxon>
        <taxon>Streptophyta</taxon>
        <taxon>Embryophyta</taxon>
        <taxon>Tracheophyta</taxon>
        <taxon>Spermatophyta</taxon>
        <taxon>Magnoliopsida</taxon>
        <taxon>eudicotyledons</taxon>
        <taxon>Gunneridae</taxon>
        <taxon>Pentapetalae</taxon>
        <taxon>rosids</taxon>
        <taxon>fabids</taxon>
        <taxon>Fabales</taxon>
        <taxon>Fabaceae</taxon>
        <taxon>Papilionoideae</taxon>
        <taxon>50 kb inversion clade</taxon>
        <taxon>genistoids sensu lato</taxon>
        <taxon>core genistoids</taxon>
        <taxon>Crotalarieae</taxon>
        <taxon>Crotalaria</taxon>
    </lineage>
</organism>
<dbReference type="InterPro" id="IPR019136">
    <property type="entry name" value="TF_IIIC_su-5_HTH"/>
</dbReference>
<dbReference type="Pfam" id="PF09734">
    <property type="entry name" value="Tau95"/>
    <property type="match status" value="1"/>
</dbReference>
<evidence type="ECO:0000259" key="1">
    <source>
        <dbReference type="Pfam" id="PF09734"/>
    </source>
</evidence>
<dbReference type="GO" id="GO:0000127">
    <property type="term" value="C:transcription factor TFIIIC complex"/>
    <property type="evidence" value="ECO:0007669"/>
    <property type="project" value="InterPro"/>
</dbReference>
<dbReference type="AlphaFoldDB" id="A0AAN9I5A1"/>
<gene>
    <name evidence="2" type="ORF">RIF29_19173</name>
</gene>
<comment type="caution">
    <text evidence="2">The sequence shown here is derived from an EMBL/GenBank/DDBJ whole genome shotgun (WGS) entry which is preliminary data.</text>
</comment>
<dbReference type="PANTHER" id="PTHR13230:SF5">
    <property type="entry name" value="GENERAL TRANSCRIPTION FACTOR 3C POLYPEPTIDE 5"/>
    <property type="match status" value="1"/>
</dbReference>
<evidence type="ECO:0000313" key="3">
    <source>
        <dbReference type="Proteomes" id="UP001372338"/>
    </source>
</evidence>
<dbReference type="Proteomes" id="UP001372338">
    <property type="component" value="Unassembled WGS sequence"/>
</dbReference>
<dbReference type="GO" id="GO:0001002">
    <property type="term" value="F:RNA polymerase III type 1 promoter sequence-specific DNA binding"/>
    <property type="evidence" value="ECO:0007669"/>
    <property type="project" value="TreeGrafter"/>
</dbReference>
<evidence type="ECO:0000313" key="2">
    <source>
        <dbReference type="EMBL" id="KAK7266527.1"/>
    </source>
</evidence>
<dbReference type="EMBL" id="JAYWIO010000004">
    <property type="protein sequence ID" value="KAK7266527.1"/>
    <property type="molecule type" value="Genomic_DNA"/>
</dbReference>
<feature type="domain" description="Transcription factor IIIC subunit 5 HTH" evidence="1">
    <location>
        <begin position="14"/>
        <end position="93"/>
    </location>
</feature>
<sequence>MVNWEEYIPKGSDQWESQMVVFRMFDERPIWSEGSLTERLLDKGFSFSISMLRRFLSRISYYFSSGPFQRFWIKKGYDPRKDPDSRIYQRIIFEYQSHYKVTVMLTMPIKINKPPSRRQHALILSIATMVKRIKKVVAARV</sequence>
<accession>A0AAN9I5A1</accession>
<dbReference type="GO" id="GO:0001003">
    <property type="term" value="F:RNA polymerase III type 2 promoter sequence-specific DNA binding"/>
    <property type="evidence" value="ECO:0007669"/>
    <property type="project" value="TreeGrafter"/>
</dbReference>
<dbReference type="InterPro" id="IPR040454">
    <property type="entry name" value="TF_IIIC_Tfc1/Sfc1"/>
</dbReference>
<name>A0AAN9I5A1_CROPI</name>
<reference evidence="2 3" key="1">
    <citation type="submission" date="2024-01" db="EMBL/GenBank/DDBJ databases">
        <title>The genomes of 5 underutilized Papilionoideae crops provide insights into root nodulation and disease resistanc.</title>
        <authorList>
            <person name="Yuan L."/>
        </authorList>
    </citation>
    <scope>NUCLEOTIDE SEQUENCE [LARGE SCALE GENOMIC DNA]</scope>
    <source>
        <strain evidence="2">ZHUSHIDOU_FW_LH</strain>
        <tissue evidence="2">Leaf</tissue>
    </source>
</reference>
<dbReference type="GO" id="GO:0006384">
    <property type="term" value="P:transcription initiation at RNA polymerase III promoter"/>
    <property type="evidence" value="ECO:0007669"/>
    <property type="project" value="InterPro"/>
</dbReference>
<keyword evidence="3" id="KW-1185">Reference proteome</keyword>